<reference evidence="1" key="1">
    <citation type="submission" date="2023-03" db="EMBL/GenBank/DDBJ databases">
        <title>Massive genome expansion in bonnet fungi (Mycena s.s.) driven by repeated elements and novel gene families across ecological guilds.</title>
        <authorList>
            <consortium name="Lawrence Berkeley National Laboratory"/>
            <person name="Harder C.B."/>
            <person name="Miyauchi S."/>
            <person name="Viragh M."/>
            <person name="Kuo A."/>
            <person name="Thoen E."/>
            <person name="Andreopoulos B."/>
            <person name="Lu D."/>
            <person name="Skrede I."/>
            <person name="Drula E."/>
            <person name="Henrissat B."/>
            <person name="Morin E."/>
            <person name="Kohler A."/>
            <person name="Barry K."/>
            <person name="LaButti K."/>
            <person name="Morin E."/>
            <person name="Salamov A."/>
            <person name="Lipzen A."/>
            <person name="Mereny Z."/>
            <person name="Hegedus B."/>
            <person name="Baldrian P."/>
            <person name="Stursova M."/>
            <person name="Weitz H."/>
            <person name="Taylor A."/>
            <person name="Grigoriev I.V."/>
            <person name="Nagy L.G."/>
            <person name="Martin F."/>
            <person name="Kauserud H."/>
        </authorList>
    </citation>
    <scope>NUCLEOTIDE SEQUENCE</scope>
    <source>
        <strain evidence="1">CBHHK188m</strain>
    </source>
</reference>
<comment type="caution">
    <text evidence="1">The sequence shown here is derived from an EMBL/GenBank/DDBJ whole genome shotgun (WGS) entry which is preliminary data.</text>
</comment>
<accession>A0AAD7N2C0</accession>
<protein>
    <submittedName>
        <fullName evidence="1">Uncharacterized protein</fullName>
    </submittedName>
</protein>
<organism evidence="1 2">
    <name type="scientific">Mycena maculata</name>
    <dbReference type="NCBI Taxonomy" id="230809"/>
    <lineage>
        <taxon>Eukaryota</taxon>
        <taxon>Fungi</taxon>
        <taxon>Dikarya</taxon>
        <taxon>Basidiomycota</taxon>
        <taxon>Agaricomycotina</taxon>
        <taxon>Agaricomycetes</taxon>
        <taxon>Agaricomycetidae</taxon>
        <taxon>Agaricales</taxon>
        <taxon>Marasmiineae</taxon>
        <taxon>Mycenaceae</taxon>
        <taxon>Mycena</taxon>
    </lineage>
</organism>
<proteinExistence type="predicted"/>
<dbReference type="EMBL" id="JARJLG010000116">
    <property type="protein sequence ID" value="KAJ7742674.1"/>
    <property type="molecule type" value="Genomic_DNA"/>
</dbReference>
<evidence type="ECO:0000313" key="2">
    <source>
        <dbReference type="Proteomes" id="UP001215280"/>
    </source>
</evidence>
<sequence length="207" mass="22714">TRGRRMLSAWKRSNLVILNGTHLEDAPIGRFTSIKKVGVKEATVDYATVSEALVPLVRSLSVALPVGSTEAWSDHVGLTLKLDRAILDAAPNPVPRAVHRVPVMPQGDREMDKFCEEVMASRQSPAEMLHQLYGQVFVETSFSQVYVQGSCKGLGTNGARGVGAVFWGETSNSNCVLAVPGLGRQRITELQYMQHCWRSKLQTLIIP</sequence>
<gene>
    <name evidence="1" type="ORF">DFH07DRAFT_750211</name>
</gene>
<feature type="non-terminal residue" evidence="1">
    <location>
        <position position="1"/>
    </location>
</feature>
<evidence type="ECO:0000313" key="1">
    <source>
        <dbReference type="EMBL" id="KAJ7742674.1"/>
    </source>
</evidence>
<keyword evidence="2" id="KW-1185">Reference proteome</keyword>
<dbReference type="AlphaFoldDB" id="A0AAD7N2C0"/>
<name>A0AAD7N2C0_9AGAR</name>
<dbReference type="Proteomes" id="UP001215280">
    <property type="component" value="Unassembled WGS sequence"/>
</dbReference>